<dbReference type="Proteomes" id="UP000828390">
    <property type="component" value="Unassembled WGS sequence"/>
</dbReference>
<dbReference type="AlphaFoldDB" id="A0A9D4JZB5"/>
<keyword evidence="2" id="KW-1185">Reference proteome</keyword>
<dbReference type="EMBL" id="JAIWYP010000005">
    <property type="protein sequence ID" value="KAH3826132.1"/>
    <property type="molecule type" value="Genomic_DNA"/>
</dbReference>
<gene>
    <name evidence="1" type="ORF">DPMN_128025</name>
</gene>
<comment type="caution">
    <text evidence="1">The sequence shown here is derived from an EMBL/GenBank/DDBJ whole genome shotgun (WGS) entry which is preliminary data.</text>
</comment>
<protein>
    <submittedName>
        <fullName evidence="1">Uncharacterized protein</fullName>
    </submittedName>
</protein>
<organism evidence="1 2">
    <name type="scientific">Dreissena polymorpha</name>
    <name type="common">Zebra mussel</name>
    <name type="synonym">Mytilus polymorpha</name>
    <dbReference type="NCBI Taxonomy" id="45954"/>
    <lineage>
        <taxon>Eukaryota</taxon>
        <taxon>Metazoa</taxon>
        <taxon>Spiralia</taxon>
        <taxon>Lophotrochozoa</taxon>
        <taxon>Mollusca</taxon>
        <taxon>Bivalvia</taxon>
        <taxon>Autobranchia</taxon>
        <taxon>Heteroconchia</taxon>
        <taxon>Euheterodonta</taxon>
        <taxon>Imparidentia</taxon>
        <taxon>Neoheterodontei</taxon>
        <taxon>Myida</taxon>
        <taxon>Dreissenoidea</taxon>
        <taxon>Dreissenidae</taxon>
        <taxon>Dreissena</taxon>
    </lineage>
</organism>
<accession>A0A9D4JZB5</accession>
<reference evidence="1" key="1">
    <citation type="journal article" date="2019" name="bioRxiv">
        <title>The Genome of the Zebra Mussel, Dreissena polymorpha: A Resource for Invasive Species Research.</title>
        <authorList>
            <person name="McCartney M.A."/>
            <person name="Auch B."/>
            <person name="Kono T."/>
            <person name="Mallez S."/>
            <person name="Zhang Y."/>
            <person name="Obille A."/>
            <person name="Becker A."/>
            <person name="Abrahante J.E."/>
            <person name="Garbe J."/>
            <person name="Badalamenti J.P."/>
            <person name="Herman A."/>
            <person name="Mangelson H."/>
            <person name="Liachko I."/>
            <person name="Sullivan S."/>
            <person name="Sone E.D."/>
            <person name="Koren S."/>
            <person name="Silverstein K.A.T."/>
            <person name="Beckman K.B."/>
            <person name="Gohl D.M."/>
        </authorList>
    </citation>
    <scope>NUCLEOTIDE SEQUENCE</scope>
    <source>
        <strain evidence="1">Duluth1</strain>
        <tissue evidence="1">Whole animal</tissue>
    </source>
</reference>
<name>A0A9D4JZB5_DREPO</name>
<evidence type="ECO:0000313" key="1">
    <source>
        <dbReference type="EMBL" id="KAH3826132.1"/>
    </source>
</evidence>
<reference evidence="1" key="2">
    <citation type="submission" date="2020-11" db="EMBL/GenBank/DDBJ databases">
        <authorList>
            <person name="McCartney M.A."/>
            <person name="Auch B."/>
            <person name="Kono T."/>
            <person name="Mallez S."/>
            <person name="Becker A."/>
            <person name="Gohl D.M."/>
            <person name="Silverstein K.A.T."/>
            <person name="Koren S."/>
            <person name="Bechman K.B."/>
            <person name="Herman A."/>
            <person name="Abrahante J.E."/>
            <person name="Garbe J."/>
        </authorList>
    </citation>
    <scope>NUCLEOTIDE SEQUENCE</scope>
    <source>
        <strain evidence="1">Duluth1</strain>
        <tissue evidence="1">Whole animal</tissue>
    </source>
</reference>
<proteinExistence type="predicted"/>
<evidence type="ECO:0000313" key="2">
    <source>
        <dbReference type="Proteomes" id="UP000828390"/>
    </source>
</evidence>
<sequence length="128" mass="14353">MGRCELYLPNSLQCISLQNVECSSEWLYGLLIKLSSLDHPVTCMMWDVVFQSTEISNEDDSHIHISDMRSKLCSSGMSNIKTLVVNGNIGLFELLRETSTRILSLRTAECASLASAILHTLNRLTKLF</sequence>